<accession>A0A1H8QYD3</accession>
<dbReference type="EMBL" id="FODJ01000009">
    <property type="protein sequence ID" value="SEO59360.1"/>
    <property type="molecule type" value="Genomic_DNA"/>
</dbReference>
<dbReference type="AlphaFoldDB" id="A0A1H8QYD3"/>
<dbReference type="OrthoDB" id="7869153at2"/>
<name>A0A1H8QYD3_9BACI</name>
<evidence type="ECO:0000313" key="3">
    <source>
        <dbReference type="Proteomes" id="UP000199300"/>
    </source>
</evidence>
<dbReference type="Pfam" id="PF14398">
    <property type="entry name" value="ATPgrasp_YheCD"/>
    <property type="match status" value="2"/>
</dbReference>
<dbReference type="InterPro" id="IPR058355">
    <property type="entry name" value="DUF8042"/>
</dbReference>
<dbReference type="PANTHER" id="PTHR21621">
    <property type="entry name" value="RIBOSOMAL PROTEIN S6 MODIFICATION PROTEIN"/>
    <property type="match status" value="1"/>
</dbReference>
<gene>
    <name evidence="2" type="ORF">SAMN04488134_10994</name>
</gene>
<sequence length="841" mass="98310">MTSKNLQQIKQVINITNTVIDAVEHLQKQLKAKDFKNSVVIFSSIVEGFKSLEPILKSLDNNVLSYNKKINKAILLIAKSLEQYNFTKSIEVIQFNLSPNLKKIKNLLGETIEYPTSKLTIGVYHDMVNPVDLYTEDRINALVHEAEIQDTSIFFFSSSDVDFDAKKINGLFVTKEERAYQEVNFPTIVHNIGLTQKQRQSLTERKLRREILFTSFSLGNKLFLPKIMLENRKFAELLVPFKIINNKDILLNFLNENNTGVIKPILGRQGQRIFFVNKKENKYVIKDHKKEFILSKDAFNQWVDDNKIVSKMQFMIQRYVKARTKENKPFDIRAHMQKNKEGKWVITKIYPRIGSSESILSNISRGGYTEDLKEFLNKEFSDDGEKHYNDLLKLSTELTEHLDKLYNFSLDELGLDITIDENGRFWLHEVNNGPQSTYHEKERAVNTIGYAKYVAENGILNTNQYQKLSFSKNQFNSTTTQYPYYQKTEDMRIGMLVPDNEVDELTVACAYVATYERTDLFYFAPSDIDFETMLIRGHFYKNNEWKSEIVEYPDVIYDRLRLRGVSKYQKIYEELEGIPITNKFYGNSISKLDVYEKLSKVNEIDHYIIPYRKIERIKDVYHFIDKYGSIIIKPEVGSFAKGVHYVEMINHDDYLVVEGENKRHLSDGEMTNYFRGLIKKGTFIVQKYIKTRTKEGNPFDIRAHMIKNGKGEWDYAIIYPRIGYKFATISPLTEGGQIGNLKGFIKRTYSDREYDNFIKSIKEMTKSIAVNFEKMFEHNINELAFDIAIDGDKNLHLIEINVNKPGVLYHEFDVAKLVIPYCKYIFKKEKGLEYEKHNEVQ</sequence>
<dbReference type="PANTHER" id="PTHR21621:SF0">
    <property type="entry name" value="BETA-CITRYLGLUTAMATE SYNTHASE B-RELATED"/>
    <property type="match status" value="1"/>
</dbReference>
<dbReference type="RefSeq" id="WP_091498836.1">
    <property type="nucleotide sequence ID" value="NZ_FODJ01000009.1"/>
</dbReference>
<dbReference type="Pfam" id="PF26154">
    <property type="entry name" value="DUF8042"/>
    <property type="match status" value="1"/>
</dbReference>
<dbReference type="SUPFAM" id="SSF56059">
    <property type="entry name" value="Glutathione synthetase ATP-binding domain-like"/>
    <property type="match status" value="2"/>
</dbReference>
<evidence type="ECO:0000313" key="2">
    <source>
        <dbReference type="EMBL" id="SEO59360.1"/>
    </source>
</evidence>
<protein>
    <submittedName>
        <fullName evidence="2">YheC/D like ATP-grasp</fullName>
    </submittedName>
</protein>
<dbReference type="Proteomes" id="UP000199300">
    <property type="component" value="Unassembled WGS sequence"/>
</dbReference>
<dbReference type="STRING" id="872970.SAMN04488134_10994"/>
<proteinExistence type="predicted"/>
<keyword evidence="3" id="KW-1185">Reference proteome</keyword>
<dbReference type="Gene3D" id="3.30.470.20">
    <property type="entry name" value="ATP-grasp fold, B domain"/>
    <property type="match status" value="2"/>
</dbReference>
<dbReference type="GO" id="GO:0016879">
    <property type="term" value="F:ligase activity, forming carbon-nitrogen bonds"/>
    <property type="evidence" value="ECO:0007669"/>
    <property type="project" value="TreeGrafter"/>
</dbReference>
<organism evidence="2 3">
    <name type="scientific">Amphibacillus marinus</name>
    <dbReference type="NCBI Taxonomy" id="872970"/>
    <lineage>
        <taxon>Bacteria</taxon>
        <taxon>Bacillati</taxon>
        <taxon>Bacillota</taxon>
        <taxon>Bacilli</taxon>
        <taxon>Bacillales</taxon>
        <taxon>Bacillaceae</taxon>
        <taxon>Amphibacillus</taxon>
    </lineage>
</organism>
<reference evidence="2 3" key="1">
    <citation type="submission" date="2016-10" db="EMBL/GenBank/DDBJ databases">
        <authorList>
            <person name="de Groot N.N."/>
        </authorList>
    </citation>
    <scope>NUCLEOTIDE SEQUENCE [LARGE SCALE GENOMIC DNA]</scope>
    <source>
        <strain evidence="2 3">CGMCC 1.10434</strain>
    </source>
</reference>
<feature type="domain" description="DUF8042" evidence="1">
    <location>
        <begin position="3"/>
        <end position="112"/>
    </location>
</feature>
<dbReference type="GO" id="GO:0005737">
    <property type="term" value="C:cytoplasm"/>
    <property type="evidence" value="ECO:0007669"/>
    <property type="project" value="TreeGrafter"/>
</dbReference>
<evidence type="ECO:0000259" key="1">
    <source>
        <dbReference type="Pfam" id="PF26154"/>
    </source>
</evidence>
<dbReference type="InterPro" id="IPR026838">
    <property type="entry name" value="YheC/D"/>
</dbReference>